<keyword evidence="2" id="KW-1185">Reference proteome</keyword>
<name>A0A1R4H8H4_9GAMM</name>
<gene>
    <name evidence="1" type="ORF">CRENPOLYSF2_2720006</name>
</gene>
<dbReference type="Proteomes" id="UP000195442">
    <property type="component" value="Unassembled WGS sequence"/>
</dbReference>
<protein>
    <submittedName>
        <fullName evidence="1">Uncharacterized protein</fullName>
    </submittedName>
</protein>
<evidence type="ECO:0000313" key="2">
    <source>
        <dbReference type="Proteomes" id="UP000195442"/>
    </source>
</evidence>
<proteinExistence type="predicted"/>
<sequence>MVTTTLPSPTANPVPKNWERGLRLAINEPTATTPSFIFASVVGNDDDSAWDCVGIIKQHSSKHRELIVCLFANLRSVIMAIF</sequence>
<organism evidence="1 2">
    <name type="scientific">Crenothrix polyspora</name>
    <dbReference type="NCBI Taxonomy" id="360316"/>
    <lineage>
        <taxon>Bacteria</taxon>
        <taxon>Pseudomonadati</taxon>
        <taxon>Pseudomonadota</taxon>
        <taxon>Gammaproteobacteria</taxon>
        <taxon>Methylococcales</taxon>
        <taxon>Crenotrichaceae</taxon>
        <taxon>Crenothrix</taxon>
    </lineage>
</organism>
<reference evidence="2" key="1">
    <citation type="submission" date="2017-02" db="EMBL/GenBank/DDBJ databases">
        <authorList>
            <person name="Daims H."/>
        </authorList>
    </citation>
    <scope>NUCLEOTIDE SEQUENCE [LARGE SCALE GENOMIC DNA]</scope>
</reference>
<accession>A0A1R4H8H4</accession>
<dbReference type="AlphaFoldDB" id="A0A1R4H8H4"/>
<dbReference type="EMBL" id="FUKJ01000193">
    <property type="protein sequence ID" value="SJM92467.1"/>
    <property type="molecule type" value="Genomic_DNA"/>
</dbReference>
<evidence type="ECO:0000313" key="1">
    <source>
        <dbReference type="EMBL" id="SJM92467.1"/>
    </source>
</evidence>